<organism evidence="10 11">
    <name type="scientific">Shewanella putrefaciens</name>
    <name type="common">Pseudomonas putrefaciens</name>
    <dbReference type="NCBI Taxonomy" id="24"/>
    <lineage>
        <taxon>Bacteria</taxon>
        <taxon>Pseudomonadati</taxon>
        <taxon>Pseudomonadota</taxon>
        <taxon>Gammaproteobacteria</taxon>
        <taxon>Alteromonadales</taxon>
        <taxon>Shewanellaceae</taxon>
        <taxon>Shewanella</taxon>
    </lineage>
</organism>
<feature type="transmembrane region" description="Helical" evidence="8">
    <location>
        <begin position="178"/>
        <end position="199"/>
    </location>
</feature>
<dbReference type="Pfam" id="PF13237">
    <property type="entry name" value="Fer4_10"/>
    <property type="match status" value="1"/>
</dbReference>
<keyword evidence="7" id="KW-0411">Iron-sulfur</keyword>
<evidence type="ECO:0000256" key="8">
    <source>
        <dbReference type="SAM" id="Phobius"/>
    </source>
</evidence>
<keyword evidence="6" id="KW-0408">Iron</keyword>
<dbReference type="InterPro" id="IPR017896">
    <property type="entry name" value="4Fe4S_Fe-S-bd"/>
</dbReference>
<evidence type="ECO:0000313" key="11">
    <source>
        <dbReference type="Proteomes" id="UP000827084"/>
    </source>
</evidence>
<keyword evidence="8" id="KW-0812">Transmembrane</keyword>
<keyword evidence="8" id="KW-1133">Transmembrane helix</keyword>
<dbReference type="NCBIfam" id="NF007013">
    <property type="entry name" value="PRK09477.1"/>
    <property type="match status" value="1"/>
</dbReference>
<dbReference type="Proteomes" id="UP000827084">
    <property type="component" value="Chromosome"/>
</dbReference>
<dbReference type="SUPFAM" id="SSF54862">
    <property type="entry name" value="4Fe-4S ferredoxins"/>
    <property type="match status" value="1"/>
</dbReference>
<dbReference type="RefSeq" id="WP_025007558.1">
    <property type="nucleotide sequence ID" value="NZ_BMPK01000001.1"/>
</dbReference>
<protein>
    <submittedName>
        <fullName evidence="10">Quinol dehydrogenase ferredoxin subunit NapH</fullName>
    </submittedName>
</protein>
<keyword evidence="3" id="KW-0479">Metal-binding</keyword>
<proteinExistence type="predicted"/>
<keyword evidence="5" id="KW-0249">Electron transport</keyword>
<dbReference type="InterPro" id="IPR051684">
    <property type="entry name" value="Electron_Trans/Redox"/>
</dbReference>
<keyword evidence="2" id="KW-0004">4Fe-4S</keyword>
<evidence type="ECO:0000256" key="1">
    <source>
        <dbReference type="ARBA" id="ARBA00022448"/>
    </source>
</evidence>
<evidence type="ECO:0000259" key="9">
    <source>
        <dbReference type="PROSITE" id="PS51379"/>
    </source>
</evidence>
<keyword evidence="1" id="KW-0813">Transport</keyword>
<evidence type="ECO:0000256" key="4">
    <source>
        <dbReference type="ARBA" id="ARBA00022737"/>
    </source>
</evidence>
<dbReference type="GeneID" id="67444732"/>
<keyword evidence="8" id="KW-0472">Membrane</keyword>
<feature type="domain" description="4Fe-4S ferredoxin-type" evidence="9">
    <location>
        <begin position="229"/>
        <end position="259"/>
    </location>
</feature>
<feature type="transmembrane region" description="Helical" evidence="8">
    <location>
        <begin position="151"/>
        <end position="172"/>
    </location>
</feature>
<evidence type="ECO:0000256" key="7">
    <source>
        <dbReference type="ARBA" id="ARBA00023014"/>
    </source>
</evidence>
<feature type="transmembrane region" description="Helical" evidence="8">
    <location>
        <begin position="82"/>
        <end position="108"/>
    </location>
</feature>
<evidence type="ECO:0000256" key="2">
    <source>
        <dbReference type="ARBA" id="ARBA00022485"/>
    </source>
</evidence>
<dbReference type="InterPro" id="IPR011886">
    <property type="entry name" value="NapH_MauN"/>
</dbReference>
<accession>A0ABX8X9L4</accession>
<reference evidence="10 11" key="1">
    <citation type="submission" date="2021-08" db="EMBL/GenBank/DDBJ databases">
        <title>Shewanella putrefaciens YZ-J, complete genome.</title>
        <authorList>
            <person name="Yi Z."/>
        </authorList>
    </citation>
    <scope>NUCLEOTIDE SEQUENCE [LARGE SCALE GENOMIC DNA]</scope>
    <source>
        <strain evidence="10 11">YZ-J</strain>
    </source>
</reference>
<evidence type="ECO:0000256" key="5">
    <source>
        <dbReference type="ARBA" id="ARBA00022982"/>
    </source>
</evidence>
<feature type="transmembrane region" description="Helical" evidence="8">
    <location>
        <begin position="42"/>
        <end position="62"/>
    </location>
</feature>
<dbReference type="InterPro" id="IPR017900">
    <property type="entry name" value="4Fe4S_Fe_S_CS"/>
</dbReference>
<dbReference type="PANTHER" id="PTHR30176:SF3">
    <property type="entry name" value="FERREDOXIN-TYPE PROTEIN NAPH"/>
    <property type="match status" value="1"/>
</dbReference>
<dbReference type="Pfam" id="PF12801">
    <property type="entry name" value="Fer4_5"/>
    <property type="match status" value="2"/>
</dbReference>
<keyword evidence="4" id="KW-0677">Repeat</keyword>
<dbReference type="PANTHER" id="PTHR30176">
    <property type="entry name" value="FERREDOXIN-TYPE PROTEIN NAPH"/>
    <property type="match status" value="1"/>
</dbReference>
<evidence type="ECO:0000256" key="3">
    <source>
        <dbReference type="ARBA" id="ARBA00022723"/>
    </source>
</evidence>
<dbReference type="PROSITE" id="PS51379">
    <property type="entry name" value="4FE4S_FER_2"/>
    <property type="match status" value="2"/>
</dbReference>
<dbReference type="EMBL" id="CP080635">
    <property type="protein sequence ID" value="QYX72171.1"/>
    <property type="molecule type" value="Genomic_DNA"/>
</dbReference>
<keyword evidence="11" id="KW-1185">Reference proteome</keyword>
<name>A0ABX8X9L4_SHEPU</name>
<feature type="domain" description="4Fe-4S ferredoxin-type" evidence="9">
    <location>
        <begin position="261"/>
        <end position="290"/>
    </location>
</feature>
<dbReference type="PROSITE" id="PS00198">
    <property type="entry name" value="4FE4S_FER_1"/>
    <property type="match status" value="1"/>
</dbReference>
<sequence>MKMKTPAPQSKSTNILETPFAAAAVAELGWWRAHKYLLLRRLVQLSLFGLFALGPVAGIWILKGNLSASLLLDTVPLADPLVALQVLMTGHIPEFSLLIGAGIIVLFYGVAGGRVFCSWVCPVNLVTDTASWLRRRLNLPRTSELPRNLRYYLLALVLLLPLITGLTVWEWINPVPVLYRAILFGTVGSLWLLVAIFLLDLFIVERAWCGHLCPAGALFGLLGKLSPIKIAALQAKDCNNCMDCFAVCPERHVLKTALKGQNPVILSQDCTQCGRCIDVCAKRVFSYQHRFTFANAHSNTQSSTESTLPNIRQHIATKAENDQ</sequence>
<dbReference type="NCBIfam" id="TIGR02163">
    <property type="entry name" value="napH"/>
    <property type="match status" value="1"/>
</dbReference>
<gene>
    <name evidence="10" type="primary">napH</name>
    <name evidence="10" type="ORF">K3G22_15690</name>
</gene>
<dbReference type="Gene3D" id="3.30.70.20">
    <property type="match status" value="1"/>
</dbReference>
<evidence type="ECO:0000313" key="10">
    <source>
        <dbReference type="EMBL" id="QYX72171.1"/>
    </source>
</evidence>
<evidence type="ECO:0000256" key="6">
    <source>
        <dbReference type="ARBA" id="ARBA00023004"/>
    </source>
</evidence>